<sequence length="73" mass="8663">MHRCRNKTRSRTRTWGASQRTAPIVVDDKTLLIIANLLEATEHLDKIQQRDQSFKPFRWIDMICINRCATHKK</sequence>
<gene>
    <name evidence="1" type="ORF">B0T14DRAFT_528610</name>
</gene>
<name>A0AA39WFL8_9PEZI</name>
<evidence type="ECO:0000313" key="2">
    <source>
        <dbReference type="Proteomes" id="UP001175000"/>
    </source>
</evidence>
<organism evidence="1 2">
    <name type="scientific">Immersiella caudata</name>
    <dbReference type="NCBI Taxonomy" id="314043"/>
    <lineage>
        <taxon>Eukaryota</taxon>
        <taxon>Fungi</taxon>
        <taxon>Dikarya</taxon>
        <taxon>Ascomycota</taxon>
        <taxon>Pezizomycotina</taxon>
        <taxon>Sordariomycetes</taxon>
        <taxon>Sordariomycetidae</taxon>
        <taxon>Sordariales</taxon>
        <taxon>Lasiosphaeriaceae</taxon>
        <taxon>Immersiella</taxon>
    </lineage>
</organism>
<evidence type="ECO:0008006" key="3">
    <source>
        <dbReference type="Google" id="ProtNLM"/>
    </source>
</evidence>
<accession>A0AA39WFL8</accession>
<dbReference type="EMBL" id="JAULSU010000006">
    <property type="protein sequence ID" value="KAK0614507.1"/>
    <property type="molecule type" value="Genomic_DNA"/>
</dbReference>
<dbReference type="Proteomes" id="UP001175000">
    <property type="component" value="Unassembled WGS sequence"/>
</dbReference>
<protein>
    <recommendedName>
        <fullName evidence="3">Heterokaryon incompatibility domain-containing protein</fullName>
    </recommendedName>
</protein>
<proteinExistence type="predicted"/>
<reference evidence="1" key="1">
    <citation type="submission" date="2023-06" db="EMBL/GenBank/DDBJ databases">
        <title>Genome-scale phylogeny and comparative genomics of the fungal order Sordariales.</title>
        <authorList>
            <consortium name="Lawrence Berkeley National Laboratory"/>
            <person name="Hensen N."/>
            <person name="Bonometti L."/>
            <person name="Westerberg I."/>
            <person name="Brannstrom I.O."/>
            <person name="Guillou S."/>
            <person name="Cros-Aarteil S."/>
            <person name="Calhoun S."/>
            <person name="Haridas S."/>
            <person name="Kuo A."/>
            <person name="Mondo S."/>
            <person name="Pangilinan J."/>
            <person name="Riley R."/>
            <person name="Labutti K."/>
            <person name="Andreopoulos B."/>
            <person name="Lipzen A."/>
            <person name="Chen C."/>
            <person name="Yanf M."/>
            <person name="Daum C."/>
            <person name="Ng V."/>
            <person name="Clum A."/>
            <person name="Steindorff A."/>
            <person name="Ohm R."/>
            <person name="Martin F."/>
            <person name="Silar P."/>
            <person name="Natvig D."/>
            <person name="Lalanne C."/>
            <person name="Gautier V."/>
            <person name="Ament-Velasquez S.L."/>
            <person name="Kruys A."/>
            <person name="Hutchinson M.I."/>
            <person name="Powell A.J."/>
            <person name="Barry K."/>
            <person name="Miller A.N."/>
            <person name="Grigoriev I.V."/>
            <person name="Debuchy R."/>
            <person name="Gladieux P."/>
            <person name="Thoren M.H."/>
            <person name="Johannesson H."/>
        </authorList>
    </citation>
    <scope>NUCLEOTIDE SEQUENCE</scope>
    <source>
        <strain evidence="1">CBS 606.72</strain>
    </source>
</reference>
<dbReference type="AlphaFoldDB" id="A0AA39WFL8"/>
<comment type="caution">
    <text evidence="1">The sequence shown here is derived from an EMBL/GenBank/DDBJ whole genome shotgun (WGS) entry which is preliminary data.</text>
</comment>
<keyword evidence="2" id="KW-1185">Reference proteome</keyword>
<evidence type="ECO:0000313" key="1">
    <source>
        <dbReference type="EMBL" id="KAK0614507.1"/>
    </source>
</evidence>